<dbReference type="SUPFAM" id="SSF46785">
    <property type="entry name" value="Winged helix' DNA-binding domain"/>
    <property type="match status" value="1"/>
</dbReference>
<dbReference type="PROSITE" id="PS50949">
    <property type="entry name" value="HTH_GNTR"/>
    <property type="match status" value="1"/>
</dbReference>
<evidence type="ECO:0000256" key="1">
    <source>
        <dbReference type="ARBA" id="ARBA00023015"/>
    </source>
</evidence>
<dbReference type="InterPro" id="IPR036388">
    <property type="entry name" value="WH-like_DNA-bd_sf"/>
</dbReference>
<sequence length="282" mass="31302">MKVQVAEKCSPAVQVCTITQFFVTILFADVTGEGQVQGIDVLTEKEPSRSRKARSAGQILGTNDKLDAIYERILAAVMEHRLIPGTKLVEEKLASVFHVNRTRIREVLSRLAYEGVVTTIPNRGAFVASPSVEEARHIFQARRIMEPALIRSLVDKGTDEDFQKLHAHVAEERDARERGDKRAVIRLSGEFHLLIAEMVASPPLIKLMRELSSLTCLIILLYDSPNVPACPNHEHTDIIAAMEEGNIEKAIALMIGHLDHIEATLDLSLPEDTEVDLEAIFG</sequence>
<evidence type="ECO:0000256" key="3">
    <source>
        <dbReference type="ARBA" id="ARBA00023163"/>
    </source>
</evidence>
<dbReference type="Gene3D" id="1.20.120.530">
    <property type="entry name" value="GntR ligand-binding domain-like"/>
    <property type="match status" value="1"/>
</dbReference>
<accession>A0AA40RRC2</accession>
<dbReference type="PANTHER" id="PTHR43537:SF53">
    <property type="entry name" value="HTH-TYPE TRANSCRIPTIONAL REPRESSOR NANR"/>
    <property type="match status" value="1"/>
</dbReference>
<dbReference type="PANTHER" id="PTHR43537">
    <property type="entry name" value="TRANSCRIPTIONAL REGULATOR, GNTR FAMILY"/>
    <property type="match status" value="1"/>
</dbReference>
<feature type="domain" description="HTH gntR-type" evidence="4">
    <location>
        <begin position="63"/>
        <end position="130"/>
    </location>
</feature>
<dbReference type="Proteomes" id="UP001138621">
    <property type="component" value="Unassembled WGS sequence"/>
</dbReference>
<comment type="caution">
    <text evidence="5">The sequence shown here is derived from an EMBL/GenBank/DDBJ whole genome shotgun (WGS) entry which is preliminary data.</text>
</comment>
<keyword evidence="1" id="KW-0805">Transcription regulation</keyword>
<evidence type="ECO:0000259" key="4">
    <source>
        <dbReference type="PROSITE" id="PS50949"/>
    </source>
</evidence>
<dbReference type="SMART" id="SM00895">
    <property type="entry name" value="FCD"/>
    <property type="match status" value="1"/>
</dbReference>
<gene>
    <name evidence="5" type="ORF">G7024_02370</name>
</gene>
<dbReference type="Pfam" id="PF07729">
    <property type="entry name" value="FCD"/>
    <property type="match status" value="1"/>
</dbReference>
<dbReference type="InterPro" id="IPR000524">
    <property type="entry name" value="Tscrpt_reg_HTH_GntR"/>
</dbReference>
<dbReference type="GO" id="GO:0003677">
    <property type="term" value="F:DNA binding"/>
    <property type="evidence" value="ECO:0007669"/>
    <property type="project" value="UniProtKB-KW"/>
</dbReference>
<reference evidence="5" key="1">
    <citation type="submission" date="2020-02" db="EMBL/GenBank/DDBJ databases">
        <title>Synteny-based analysis reveals conserved mechanism for high triclosan tolerance in Pseudomonas, as well as instances of horizontal transfer.</title>
        <authorList>
            <person name="Mcfarland A.G."/>
            <person name="Bertucci H.K."/>
            <person name="Litmann E."/>
            <person name="Shen J."/>
            <person name="Huttenhower C."/>
            <person name="Hartmann E.M."/>
        </authorList>
    </citation>
    <scope>NUCLEOTIDE SEQUENCE</scope>
    <source>
        <strain evidence="5">109A1</strain>
    </source>
</reference>
<dbReference type="Pfam" id="PF00392">
    <property type="entry name" value="GntR"/>
    <property type="match status" value="1"/>
</dbReference>
<dbReference type="GO" id="GO:0003700">
    <property type="term" value="F:DNA-binding transcription factor activity"/>
    <property type="evidence" value="ECO:0007669"/>
    <property type="project" value="InterPro"/>
</dbReference>
<organism evidence="5 6">
    <name type="scientific">Stutzerimonas stutzeri</name>
    <name type="common">Pseudomonas stutzeri</name>
    <dbReference type="NCBI Taxonomy" id="316"/>
    <lineage>
        <taxon>Bacteria</taxon>
        <taxon>Pseudomonadati</taxon>
        <taxon>Pseudomonadota</taxon>
        <taxon>Gammaproteobacteria</taxon>
        <taxon>Pseudomonadales</taxon>
        <taxon>Pseudomonadaceae</taxon>
        <taxon>Stutzerimonas</taxon>
    </lineage>
</organism>
<dbReference type="EMBL" id="JAAMRD010000002">
    <property type="protein sequence ID" value="MBA1303243.1"/>
    <property type="molecule type" value="Genomic_DNA"/>
</dbReference>
<dbReference type="SMART" id="SM00345">
    <property type="entry name" value="HTH_GNTR"/>
    <property type="match status" value="1"/>
</dbReference>
<dbReference type="CDD" id="cd07377">
    <property type="entry name" value="WHTH_GntR"/>
    <property type="match status" value="1"/>
</dbReference>
<keyword evidence="3" id="KW-0804">Transcription</keyword>
<dbReference type="InterPro" id="IPR008920">
    <property type="entry name" value="TF_FadR/GntR_C"/>
</dbReference>
<dbReference type="AlphaFoldDB" id="A0AA40RRC2"/>
<protein>
    <submittedName>
        <fullName evidence="5">GntR family transcriptional regulator</fullName>
    </submittedName>
</protein>
<dbReference type="InterPro" id="IPR036390">
    <property type="entry name" value="WH_DNA-bd_sf"/>
</dbReference>
<evidence type="ECO:0000313" key="5">
    <source>
        <dbReference type="EMBL" id="MBA1303243.1"/>
    </source>
</evidence>
<proteinExistence type="predicted"/>
<evidence type="ECO:0000256" key="2">
    <source>
        <dbReference type="ARBA" id="ARBA00023125"/>
    </source>
</evidence>
<dbReference type="Gene3D" id="1.10.10.10">
    <property type="entry name" value="Winged helix-like DNA-binding domain superfamily/Winged helix DNA-binding domain"/>
    <property type="match status" value="1"/>
</dbReference>
<dbReference type="InterPro" id="IPR011711">
    <property type="entry name" value="GntR_C"/>
</dbReference>
<keyword evidence="2" id="KW-0238">DNA-binding</keyword>
<dbReference type="SUPFAM" id="SSF48008">
    <property type="entry name" value="GntR ligand-binding domain-like"/>
    <property type="match status" value="1"/>
</dbReference>
<evidence type="ECO:0000313" key="6">
    <source>
        <dbReference type="Proteomes" id="UP001138621"/>
    </source>
</evidence>
<name>A0AA40RRC2_STUST</name>